<accession>A0A6H5HH46</accession>
<protein>
    <submittedName>
        <fullName evidence="1">Uncharacterized protein</fullName>
    </submittedName>
</protein>
<keyword evidence="2" id="KW-1185">Reference proteome</keyword>
<dbReference type="EMBL" id="CADCXU010026275">
    <property type="protein sequence ID" value="CAB0013215.1"/>
    <property type="molecule type" value="Genomic_DNA"/>
</dbReference>
<proteinExistence type="predicted"/>
<reference evidence="1 2" key="1">
    <citation type="submission" date="2020-02" db="EMBL/GenBank/DDBJ databases">
        <authorList>
            <person name="Ferguson B K."/>
        </authorList>
    </citation>
    <scope>NUCLEOTIDE SEQUENCE [LARGE SCALE GENOMIC DNA]</scope>
</reference>
<dbReference type="Proteomes" id="UP000479000">
    <property type="component" value="Unassembled WGS sequence"/>
</dbReference>
<evidence type="ECO:0000313" key="1">
    <source>
        <dbReference type="EMBL" id="CAB0013215.1"/>
    </source>
</evidence>
<organism evidence="1 2">
    <name type="scientific">Nesidiocoris tenuis</name>
    <dbReference type="NCBI Taxonomy" id="355587"/>
    <lineage>
        <taxon>Eukaryota</taxon>
        <taxon>Metazoa</taxon>
        <taxon>Ecdysozoa</taxon>
        <taxon>Arthropoda</taxon>
        <taxon>Hexapoda</taxon>
        <taxon>Insecta</taxon>
        <taxon>Pterygota</taxon>
        <taxon>Neoptera</taxon>
        <taxon>Paraneoptera</taxon>
        <taxon>Hemiptera</taxon>
        <taxon>Heteroptera</taxon>
        <taxon>Panheteroptera</taxon>
        <taxon>Cimicomorpha</taxon>
        <taxon>Miridae</taxon>
        <taxon>Dicyphina</taxon>
        <taxon>Nesidiocoris</taxon>
    </lineage>
</organism>
<name>A0A6H5HH46_9HEMI</name>
<evidence type="ECO:0000313" key="2">
    <source>
        <dbReference type="Proteomes" id="UP000479000"/>
    </source>
</evidence>
<gene>
    <name evidence="1" type="ORF">NTEN_LOCUS17826</name>
</gene>
<feature type="non-terminal residue" evidence="1">
    <location>
        <position position="1"/>
    </location>
</feature>
<sequence length="85" mass="9884">TWIWNSPGLPVRTDLLQPLGHSKWKYWNRPKIENRNGASEKTFSQSNCSHSGLRQTSRALEKLHRIGWNSWSCGNSWVSRYSRVG</sequence>
<dbReference type="AlphaFoldDB" id="A0A6H5HH46"/>